<dbReference type="EMBL" id="LAZR01039334">
    <property type="protein sequence ID" value="KKL17249.1"/>
    <property type="molecule type" value="Genomic_DNA"/>
</dbReference>
<dbReference type="AlphaFoldDB" id="A0A0F9B5T3"/>
<comment type="caution">
    <text evidence="1">The sequence shown here is derived from an EMBL/GenBank/DDBJ whole genome shotgun (WGS) entry which is preliminary data.</text>
</comment>
<reference evidence="1" key="1">
    <citation type="journal article" date="2015" name="Nature">
        <title>Complex archaea that bridge the gap between prokaryotes and eukaryotes.</title>
        <authorList>
            <person name="Spang A."/>
            <person name="Saw J.H."/>
            <person name="Jorgensen S.L."/>
            <person name="Zaremba-Niedzwiedzka K."/>
            <person name="Martijn J."/>
            <person name="Lind A.E."/>
            <person name="van Eijk R."/>
            <person name="Schleper C."/>
            <person name="Guy L."/>
            <person name="Ettema T.J."/>
        </authorList>
    </citation>
    <scope>NUCLEOTIDE SEQUENCE</scope>
</reference>
<name>A0A0F9B5T3_9ZZZZ</name>
<accession>A0A0F9B5T3</accession>
<gene>
    <name evidence="1" type="ORF">LCGC14_2487440</name>
</gene>
<sequence length="90" mass="10712">MGWREWLLNNAPEDPSTYDAVMDESGSSHQRDKKIIKKPRKLPARCLYCKKFMGSNEGMYIFVNWDWRLHIKCFEKLEDRLEAEASDDEL</sequence>
<protein>
    <submittedName>
        <fullName evidence="1">Uncharacterized protein</fullName>
    </submittedName>
</protein>
<organism evidence="1">
    <name type="scientific">marine sediment metagenome</name>
    <dbReference type="NCBI Taxonomy" id="412755"/>
    <lineage>
        <taxon>unclassified sequences</taxon>
        <taxon>metagenomes</taxon>
        <taxon>ecological metagenomes</taxon>
    </lineage>
</organism>
<proteinExistence type="predicted"/>
<evidence type="ECO:0000313" key="1">
    <source>
        <dbReference type="EMBL" id="KKL17249.1"/>
    </source>
</evidence>